<proteinExistence type="predicted"/>
<evidence type="ECO:0000313" key="3">
    <source>
        <dbReference type="Proteomes" id="UP000464718"/>
    </source>
</evidence>
<evidence type="ECO:0000313" key="2">
    <source>
        <dbReference type="EMBL" id="QHH10970.1"/>
    </source>
</evidence>
<reference evidence="1" key="3">
    <citation type="submission" date="2019-12" db="EMBL/GenBank/DDBJ databases">
        <authorList>
            <consortium name="NCBI Pathogen Detection Project"/>
        </authorList>
    </citation>
    <scope>NUCLEOTIDE SEQUENCE</scope>
    <source>
        <strain evidence="1">1930</strain>
    </source>
</reference>
<dbReference type="RefSeq" id="WP_159408425.1">
    <property type="nucleotide sequence ID" value="NZ_CP034298.1"/>
</dbReference>
<dbReference type="EMBL" id="CP034298">
    <property type="protein sequence ID" value="QHH10970.1"/>
    <property type="molecule type" value="Genomic_DNA"/>
</dbReference>
<organism evidence="1">
    <name type="scientific">Vibrio parahaemolyticus</name>
    <dbReference type="NCBI Taxonomy" id="670"/>
    <lineage>
        <taxon>Bacteria</taxon>
        <taxon>Pseudomonadati</taxon>
        <taxon>Pseudomonadota</taxon>
        <taxon>Gammaproteobacteria</taxon>
        <taxon>Vibrionales</taxon>
        <taxon>Vibrionaceae</taxon>
        <taxon>Vibrio</taxon>
    </lineage>
</organism>
<accession>A0A7Z2MUN1</accession>
<evidence type="ECO:0000313" key="1">
    <source>
        <dbReference type="EMBL" id="HAS6679608.1"/>
    </source>
</evidence>
<dbReference type="EMBL" id="DACQKT010000016">
    <property type="protein sequence ID" value="HAS6679608.1"/>
    <property type="molecule type" value="Genomic_DNA"/>
</dbReference>
<protein>
    <submittedName>
        <fullName evidence="1">Uncharacterized protein</fullName>
    </submittedName>
</protein>
<reference evidence="1" key="1">
    <citation type="journal article" date="2018" name="Genome Biol.">
        <title>SKESA: strategic k-mer extension for scrupulous assemblies.</title>
        <authorList>
            <person name="Souvorov A."/>
            <person name="Agarwala R."/>
            <person name="Lipman D.J."/>
        </authorList>
    </citation>
    <scope>NUCLEOTIDE SEQUENCE</scope>
    <source>
        <strain evidence="1">1930</strain>
    </source>
</reference>
<dbReference type="Gene3D" id="3.40.50.300">
    <property type="entry name" value="P-loop containing nucleotide triphosphate hydrolases"/>
    <property type="match status" value="1"/>
</dbReference>
<reference evidence="2 3" key="2">
    <citation type="submission" date="2018-12" db="EMBL/GenBank/DDBJ databases">
        <title>Genomic insights into the evolutionary origins and pathogenicity of five Vibrio parahaemolyticus strains isolated from the shrimp with acute hepatopancreatic necrosis disease (AHPND).</title>
        <authorList>
            <person name="Yang Q."/>
            <person name="Dong X."/>
            <person name="Xie G."/>
            <person name="Fu S."/>
            <person name="Zou P."/>
            <person name="Sun J."/>
            <person name="Wang Y."/>
            <person name="Huang J."/>
        </authorList>
    </citation>
    <scope>NUCLEOTIDE SEQUENCE [LARGE SCALE GENOMIC DNA]</scope>
    <source>
        <strain evidence="2 3">20160303005-1</strain>
    </source>
</reference>
<name>A0A7Z2MUN1_VIBPH</name>
<dbReference type="InterPro" id="IPR027417">
    <property type="entry name" value="P-loop_NTPase"/>
</dbReference>
<dbReference type="AlphaFoldDB" id="A0A7Z2MUN1"/>
<gene>
    <name evidence="2" type="ORF">EHC69_17485</name>
    <name evidence="1" type="ORF">I7278_22750</name>
</gene>
<dbReference type="Proteomes" id="UP000856022">
    <property type="component" value="Unassembled WGS sequence"/>
</dbReference>
<dbReference type="Proteomes" id="UP000464718">
    <property type="component" value="Chromosome i"/>
</dbReference>
<sequence>MKGLQFQRLVLVSDSKRLANQFEFPKRLNLITGKDNSIGKSTLVKNIFWALGCEPALDEEWKSNDVKALLYFSIDGVDHFVARYKNTMVLNGEKFNSIGGGYSEAFAELVNFKLKLPNRKDETELLVPPPAFYFLPFYIDQLKSWDEPWASFEKLGQYKAWKPTVVKYHSGYIGVEYFDIEEDVCEQKKIINEASKQVQRIDSAMEVLEEVSIETTVAVSEEQFEDVQHEIQEELSQFVSEQIRLFDAQADLQNELYDLRKQLELAISSASELEDDYAFAVESIAEDTLECPLCGTNHDNSLASRAVLLSDKSDVLDHAQLLKNEITYKSNQLELVNSDLGRVKEEVARINRKYLASERTEEATDEAFSSVLSSIAQNNVANNVVRSKETQQLISTNAEATKKELKKNQGKLLPTATRKELGDLFMGNLLENIKALGAEGLNLSKVKHPTDYNKLMGGGAAEGTRGVLAYQLAILRQSEFAQNCTTAPFVVDTPNQQEQAVHRYEKVVEVIMDNVPKTTQIIMCGMENPALDVFSSEAHVIELDNHRLLQEENYEAFAMELTLVAAI</sequence>